<name>A0A4R0R3X5_9APHY</name>
<dbReference type="Proteomes" id="UP000292702">
    <property type="component" value="Unassembled WGS sequence"/>
</dbReference>
<evidence type="ECO:0000259" key="2">
    <source>
        <dbReference type="SMART" id="SM00256"/>
    </source>
</evidence>
<keyword evidence="4" id="KW-1185">Reference proteome</keyword>
<reference evidence="3 4" key="1">
    <citation type="submission" date="2018-11" db="EMBL/GenBank/DDBJ databases">
        <title>Genome assembly of Steccherinum ochraceum LE-BIN_3174, the white-rot fungus of the Steccherinaceae family (The Residual Polyporoid clade, Polyporales, Basidiomycota).</title>
        <authorList>
            <person name="Fedorova T.V."/>
            <person name="Glazunova O.A."/>
            <person name="Landesman E.O."/>
            <person name="Moiseenko K.V."/>
            <person name="Psurtseva N.V."/>
            <person name="Savinova O.S."/>
            <person name="Shakhova N.V."/>
            <person name="Tyazhelova T.V."/>
            <person name="Vasina D.V."/>
        </authorList>
    </citation>
    <scope>NUCLEOTIDE SEQUENCE [LARGE SCALE GENOMIC DNA]</scope>
    <source>
        <strain evidence="3 4">LE-BIN_3174</strain>
    </source>
</reference>
<dbReference type="InterPro" id="IPR036047">
    <property type="entry name" value="F-box-like_dom_sf"/>
</dbReference>
<gene>
    <name evidence="3" type="ORF">EIP91_009750</name>
</gene>
<sequence>MASGRANRPKKKSKTTRVPVPKPHDPLPKPRPSLPFDVVYQVSQYLDTHRRTLRAISLTCRVWRDAVRSHLFRRITLSDTDSFERFRALVDAQPHMLRWIYEVYVSGRKEAYGIPEWLGRFSDIFPPEKIPKLRGFGFVELQEAYGAPWDYVALAETLPKLSVYTTVTSLAVLDCMLPYDVFQAISGAFPELTDQHVHGTRCSAPHPQRPLQNLNLPVKLSTLKLHGYGPSLIQSSHCGLRRSPVSDYTEALGSLRVLHYNVDVDEWLMNGIGKILALGTLHKLRHLGLLFPTSSRCFSQNIDAARALRLCDLPRLRTIYMGCLVPCIDANAYFNGAIPYLLRELQHEHLRTIVVALAFTYMGDFMDAEFSSVDSHLATGILLDKLPALKEVRFVYHGNLSPAKYTAKIKRMFPRLKRAGVLTIASGSEQPPPDSQERCL</sequence>
<dbReference type="AlphaFoldDB" id="A0A4R0R3X5"/>
<dbReference type="InterPro" id="IPR001810">
    <property type="entry name" value="F-box_dom"/>
</dbReference>
<dbReference type="SUPFAM" id="SSF81383">
    <property type="entry name" value="F-box domain"/>
    <property type="match status" value="1"/>
</dbReference>
<feature type="domain" description="F-box" evidence="2">
    <location>
        <begin position="34"/>
        <end position="76"/>
    </location>
</feature>
<dbReference type="Pfam" id="PF12937">
    <property type="entry name" value="F-box-like"/>
    <property type="match status" value="1"/>
</dbReference>
<dbReference type="SMART" id="SM00256">
    <property type="entry name" value="FBOX"/>
    <property type="match status" value="1"/>
</dbReference>
<evidence type="ECO:0000313" key="4">
    <source>
        <dbReference type="Proteomes" id="UP000292702"/>
    </source>
</evidence>
<dbReference type="EMBL" id="RWJN01000566">
    <property type="protein sequence ID" value="TCD60633.1"/>
    <property type="molecule type" value="Genomic_DNA"/>
</dbReference>
<protein>
    <recommendedName>
        <fullName evidence="2">F-box domain-containing protein</fullName>
    </recommendedName>
</protein>
<dbReference type="CDD" id="cd09917">
    <property type="entry name" value="F-box_SF"/>
    <property type="match status" value="1"/>
</dbReference>
<comment type="caution">
    <text evidence="3">The sequence shown here is derived from an EMBL/GenBank/DDBJ whole genome shotgun (WGS) entry which is preliminary data.</text>
</comment>
<accession>A0A4R0R3X5</accession>
<evidence type="ECO:0000313" key="3">
    <source>
        <dbReference type="EMBL" id="TCD60633.1"/>
    </source>
</evidence>
<proteinExistence type="predicted"/>
<feature type="region of interest" description="Disordered" evidence="1">
    <location>
        <begin position="1"/>
        <end position="32"/>
    </location>
</feature>
<organism evidence="3 4">
    <name type="scientific">Steccherinum ochraceum</name>
    <dbReference type="NCBI Taxonomy" id="92696"/>
    <lineage>
        <taxon>Eukaryota</taxon>
        <taxon>Fungi</taxon>
        <taxon>Dikarya</taxon>
        <taxon>Basidiomycota</taxon>
        <taxon>Agaricomycotina</taxon>
        <taxon>Agaricomycetes</taxon>
        <taxon>Polyporales</taxon>
        <taxon>Steccherinaceae</taxon>
        <taxon>Steccherinum</taxon>
    </lineage>
</organism>
<evidence type="ECO:0000256" key="1">
    <source>
        <dbReference type="SAM" id="MobiDB-lite"/>
    </source>
</evidence>